<accession>A0A0A8Y7Q4</accession>
<reference evidence="1" key="2">
    <citation type="journal article" date="2015" name="Data Brief">
        <title>Shoot transcriptome of the giant reed, Arundo donax.</title>
        <authorList>
            <person name="Barrero R.A."/>
            <person name="Guerrero F.D."/>
            <person name="Moolhuijzen P."/>
            <person name="Goolsby J.A."/>
            <person name="Tidwell J."/>
            <person name="Bellgard S.E."/>
            <person name="Bellgard M.I."/>
        </authorList>
    </citation>
    <scope>NUCLEOTIDE SEQUENCE</scope>
    <source>
        <tissue evidence="1">Shoot tissue taken approximately 20 cm above the soil surface</tissue>
    </source>
</reference>
<reference evidence="1" key="1">
    <citation type="submission" date="2014-09" db="EMBL/GenBank/DDBJ databases">
        <authorList>
            <person name="Magalhaes I.L.F."/>
            <person name="Oliveira U."/>
            <person name="Santos F.R."/>
            <person name="Vidigal T.H.D.A."/>
            <person name="Brescovit A.D."/>
            <person name="Santos A.J."/>
        </authorList>
    </citation>
    <scope>NUCLEOTIDE SEQUENCE</scope>
    <source>
        <tissue evidence="1">Shoot tissue taken approximately 20 cm above the soil surface</tissue>
    </source>
</reference>
<proteinExistence type="predicted"/>
<dbReference type="EMBL" id="GBRH01276710">
    <property type="protein sequence ID" value="JAD21185.1"/>
    <property type="molecule type" value="Transcribed_RNA"/>
</dbReference>
<organism evidence="1">
    <name type="scientific">Arundo donax</name>
    <name type="common">Giant reed</name>
    <name type="synonym">Donax arundinaceus</name>
    <dbReference type="NCBI Taxonomy" id="35708"/>
    <lineage>
        <taxon>Eukaryota</taxon>
        <taxon>Viridiplantae</taxon>
        <taxon>Streptophyta</taxon>
        <taxon>Embryophyta</taxon>
        <taxon>Tracheophyta</taxon>
        <taxon>Spermatophyta</taxon>
        <taxon>Magnoliopsida</taxon>
        <taxon>Liliopsida</taxon>
        <taxon>Poales</taxon>
        <taxon>Poaceae</taxon>
        <taxon>PACMAD clade</taxon>
        <taxon>Arundinoideae</taxon>
        <taxon>Arundineae</taxon>
        <taxon>Arundo</taxon>
    </lineage>
</organism>
<evidence type="ECO:0000313" key="1">
    <source>
        <dbReference type="EMBL" id="JAD21185.1"/>
    </source>
</evidence>
<dbReference type="AlphaFoldDB" id="A0A0A8Y7Q4"/>
<name>A0A0A8Y7Q4_ARUDO</name>
<protein>
    <submittedName>
        <fullName evidence="1">Uncharacterized protein</fullName>
    </submittedName>
</protein>
<sequence length="33" mass="3594">MAPGCENSLPPLSLVRRPSVLVIDLFISTVQKI</sequence>